<accession>A0A6L9JN73</accession>
<comment type="caution">
    <text evidence="1">The sequence shown here is derived from an EMBL/GenBank/DDBJ whole genome shotgun (WGS) entry which is preliminary data.</text>
</comment>
<dbReference type="KEGG" id="plum:A4R40_09430"/>
<dbReference type="AlphaFoldDB" id="A0A6L9JN73"/>
<dbReference type="Proteomes" id="UP000479300">
    <property type="component" value="Unassembled WGS sequence"/>
</dbReference>
<name>A0A6L9JN73_PHOLM</name>
<proteinExistence type="predicted"/>
<dbReference type="RefSeq" id="WP_041380041.1">
    <property type="nucleotide sequence ID" value="NZ_CAWMTZ010000228.1"/>
</dbReference>
<gene>
    <name evidence="1" type="ORF">GPY51_15785</name>
</gene>
<evidence type="ECO:0000313" key="1">
    <source>
        <dbReference type="EMBL" id="NDL40183.1"/>
    </source>
</evidence>
<sequence length="80" mass="9049">MVSHYVQDNAKNLGNTMTAETIYGYGDNFSPHVRCIYPMDFKMHRDGKGANPRSIDNYVAGVSECSQQRGNLKDDGYKRN</sequence>
<dbReference type="EMBL" id="WSFA01000038">
    <property type="protein sequence ID" value="NDL40183.1"/>
    <property type="molecule type" value="Genomic_DNA"/>
</dbReference>
<organism evidence="1 2">
    <name type="scientific">Photorhabdus laumondii subsp. laumondii</name>
    <name type="common">Photorhabdus luminescens subsp. laumondii</name>
    <dbReference type="NCBI Taxonomy" id="141679"/>
    <lineage>
        <taxon>Bacteria</taxon>
        <taxon>Pseudomonadati</taxon>
        <taxon>Pseudomonadota</taxon>
        <taxon>Gammaproteobacteria</taxon>
        <taxon>Enterobacterales</taxon>
        <taxon>Morganellaceae</taxon>
        <taxon>Photorhabdus</taxon>
    </lineage>
</organism>
<dbReference type="GeneID" id="48851145"/>
<evidence type="ECO:0000313" key="2">
    <source>
        <dbReference type="Proteomes" id="UP000479300"/>
    </source>
</evidence>
<reference evidence="1 2" key="1">
    <citation type="submission" date="2019-12" db="EMBL/GenBank/DDBJ databases">
        <title>Engineering Photorhabdus to improve their lethality against agricultural pests.</title>
        <authorList>
            <person name="Machado R.A.R."/>
        </authorList>
    </citation>
    <scope>NUCLEOTIDE SEQUENCE [LARGE SCALE GENOMIC DNA]</scope>
    <source>
        <strain evidence="1 2">EN01</strain>
    </source>
</reference>
<protein>
    <submittedName>
        <fullName evidence="1">Uncharacterized protein</fullName>
    </submittedName>
</protein>